<dbReference type="InterPro" id="IPR004013">
    <property type="entry name" value="PHP_dom"/>
</dbReference>
<proteinExistence type="predicted"/>
<dbReference type="InterPro" id="IPR003141">
    <property type="entry name" value="Pol/His_phosphatase_N"/>
</dbReference>
<dbReference type="EMBL" id="WHNX01000004">
    <property type="protein sequence ID" value="MPW24828.1"/>
    <property type="molecule type" value="Genomic_DNA"/>
</dbReference>
<dbReference type="CDD" id="cd07432">
    <property type="entry name" value="PHP_HisPPase"/>
    <property type="match status" value="1"/>
</dbReference>
<dbReference type="InterPro" id="IPR016195">
    <property type="entry name" value="Pol/histidinol_Pase-like"/>
</dbReference>
<gene>
    <name evidence="2" type="ORF">GC105_03360</name>
</gene>
<reference evidence="2 3" key="1">
    <citation type="submission" date="2019-10" db="EMBL/GenBank/DDBJ databases">
        <title>Alkalibaculum tamaniensis sp.nov., a new alkaliphilic acetogen, isolated on methoxylated aromatics from a mud volcano.</title>
        <authorList>
            <person name="Khomyakova M.A."/>
            <person name="Merkel A.Y."/>
            <person name="Bonch-Osmolovskaya E.A."/>
            <person name="Slobodkin A.I."/>
        </authorList>
    </citation>
    <scope>NUCLEOTIDE SEQUENCE [LARGE SCALE GENOMIC DNA]</scope>
    <source>
        <strain evidence="2 3">M08DMB</strain>
    </source>
</reference>
<dbReference type="PANTHER" id="PTHR42924">
    <property type="entry name" value="EXONUCLEASE"/>
    <property type="match status" value="1"/>
</dbReference>
<dbReference type="InterPro" id="IPR052018">
    <property type="entry name" value="PHP_domain"/>
</dbReference>
<dbReference type="SMART" id="SM00481">
    <property type="entry name" value="POLIIIAc"/>
    <property type="match status" value="1"/>
</dbReference>
<dbReference type="GO" id="GO:0035312">
    <property type="term" value="F:5'-3' DNA exonuclease activity"/>
    <property type="evidence" value="ECO:0007669"/>
    <property type="project" value="TreeGrafter"/>
</dbReference>
<evidence type="ECO:0000313" key="3">
    <source>
        <dbReference type="Proteomes" id="UP000440004"/>
    </source>
</evidence>
<organism evidence="2 3">
    <name type="scientific">Alkalibaculum sporogenes</name>
    <dbReference type="NCBI Taxonomy" id="2655001"/>
    <lineage>
        <taxon>Bacteria</taxon>
        <taxon>Bacillati</taxon>
        <taxon>Bacillota</taxon>
        <taxon>Clostridia</taxon>
        <taxon>Eubacteriales</taxon>
        <taxon>Eubacteriaceae</taxon>
        <taxon>Alkalibaculum</taxon>
    </lineage>
</organism>
<dbReference type="Pfam" id="PF02811">
    <property type="entry name" value="PHP"/>
    <property type="match status" value="1"/>
</dbReference>
<dbReference type="PANTHER" id="PTHR42924:SF3">
    <property type="entry name" value="POLYMERASE_HISTIDINOL PHOSPHATASE N-TERMINAL DOMAIN-CONTAINING PROTEIN"/>
    <property type="match status" value="1"/>
</dbReference>
<name>A0A6A7K5W9_9FIRM</name>
<protein>
    <submittedName>
        <fullName evidence="2">PHP domain-containing protein</fullName>
    </submittedName>
</protein>
<feature type="domain" description="Polymerase/histidinol phosphatase N-terminal" evidence="1">
    <location>
        <begin position="8"/>
        <end position="76"/>
    </location>
</feature>
<dbReference type="AlphaFoldDB" id="A0A6A7K5W9"/>
<dbReference type="Gene3D" id="3.20.20.140">
    <property type="entry name" value="Metal-dependent hydrolases"/>
    <property type="match status" value="1"/>
</dbReference>
<dbReference type="Proteomes" id="UP000440004">
    <property type="component" value="Unassembled WGS sequence"/>
</dbReference>
<evidence type="ECO:0000259" key="1">
    <source>
        <dbReference type="SMART" id="SM00481"/>
    </source>
</evidence>
<dbReference type="RefSeq" id="WP_152801685.1">
    <property type="nucleotide sequence ID" value="NZ_WHNX01000004.1"/>
</dbReference>
<sequence>MLLNNYAVDLHIHSTLSPCADLEMTPNNIVNMCRLKKLDIIAVTDHNSTANLPAIHRLCKQHGILLLPGIEVNTKEEVHLLCYFEDLLMAMKFGEIIYNHLPMINNDEKIFGSQLVLDENDCVIAQISKLLISSTDISIDEMVEIARQYKGKVVPAHVDRSSYSIINNLGFIPNNLNFNTLEFSNVENFELYSKVITNEYKIMKSSDAHYLHQILERNQFFELMNLDTISLLRCL</sequence>
<keyword evidence="3" id="KW-1185">Reference proteome</keyword>
<evidence type="ECO:0000313" key="2">
    <source>
        <dbReference type="EMBL" id="MPW24828.1"/>
    </source>
</evidence>
<accession>A0A6A7K5W9</accession>
<comment type="caution">
    <text evidence="2">The sequence shown here is derived from an EMBL/GenBank/DDBJ whole genome shotgun (WGS) entry which is preliminary data.</text>
</comment>
<dbReference type="SUPFAM" id="SSF89550">
    <property type="entry name" value="PHP domain-like"/>
    <property type="match status" value="1"/>
</dbReference>
<dbReference type="GO" id="GO:0004534">
    <property type="term" value="F:5'-3' RNA exonuclease activity"/>
    <property type="evidence" value="ECO:0007669"/>
    <property type="project" value="TreeGrafter"/>
</dbReference>